<dbReference type="CDD" id="cd13402">
    <property type="entry name" value="LT_TF-like"/>
    <property type="match status" value="1"/>
</dbReference>
<gene>
    <name evidence="4" type="ORF">F5544_40780</name>
</gene>
<feature type="compositionally biased region" description="Polar residues" evidence="2">
    <location>
        <begin position="245"/>
        <end position="254"/>
    </location>
</feature>
<organism evidence="4 5">
    <name type="scientific">Nocardia arthritidis</name>
    <dbReference type="NCBI Taxonomy" id="228602"/>
    <lineage>
        <taxon>Bacteria</taxon>
        <taxon>Bacillati</taxon>
        <taxon>Actinomycetota</taxon>
        <taxon>Actinomycetes</taxon>
        <taxon>Mycobacteriales</taxon>
        <taxon>Nocardiaceae</taxon>
        <taxon>Nocardia</taxon>
    </lineage>
</organism>
<feature type="compositionally biased region" description="Low complexity" evidence="2">
    <location>
        <begin position="227"/>
        <end position="244"/>
    </location>
</feature>
<dbReference type="InterPro" id="IPR036689">
    <property type="entry name" value="ESAT-6-like_sf"/>
</dbReference>
<proteinExistence type="predicted"/>
<evidence type="ECO:0000256" key="1">
    <source>
        <dbReference type="SAM" id="Coils"/>
    </source>
</evidence>
<evidence type="ECO:0000313" key="5">
    <source>
        <dbReference type="Proteomes" id="UP000503540"/>
    </source>
</evidence>
<sequence>MRRPDRRSVHHPRREPAHRRGRLRTHPGRLHRQTEDDRTAVMALTIPDVEKWKPEDLTAAGKHAGDMSAKLDSAENDGIKNAGELKWNGAAGAAANTRMTAEQARASKVSQALQALQKAFNDHAENLKNAKDKVIQLRDQAQSDSKHPGLEVNADGTVSAAKRIAQLGNASDRVVLEEELAAAQWEFQITNALRDAETLAGQAKTDVSQATTGLDTAFNDLGDPKAEAPTAPKTQTQPATTVPQSTDSPTTYVRSNSGSPSSNNGSQSHWTPSVPHMGTPMTQTPIGPMPSGDVADWIKQAKEELIKMGYSPDDIDERALALIIEKESGGNPHIVNEWDSNWVAGHPSKGLMQTIDSTFNAYKAPGHDDIYNPVDNIIAGTRYAIATYGSLKNVPGVKAVDTGGSYVGY</sequence>
<dbReference type="EMBL" id="CP046172">
    <property type="protein sequence ID" value="QIS15972.1"/>
    <property type="molecule type" value="Genomic_DNA"/>
</dbReference>
<dbReference type="AlphaFoldDB" id="A0A6G9YRX3"/>
<dbReference type="InterPro" id="IPR023346">
    <property type="entry name" value="Lysozyme-like_dom_sf"/>
</dbReference>
<feature type="region of interest" description="Disordered" evidence="2">
    <location>
        <begin position="214"/>
        <end position="284"/>
    </location>
</feature>
<feature type="domain" description="Transglycosylase SLT" evidence="3">
    <location>
        <begin position="311"/>
        <end position="392"/>
    </location>
</feature>
<dbReference type="Pfam" id="PF01464">
    <property type="entry name" value="SLT"/>
    <property type="match status" value="1"/>
</dbReference>
<dbReference type="SUPFAM" id="SSF53955">
    <property type="entry name" value="Lysozyme-like"/>
    <property type="match status" value="1"/>
</dbReference>
<keyword evidence="1" id="KW-0175">Coiled coil</keyword>
<protein>
    <submittedName>
        <fullName evidence="4">Transglycosylase SLT domain-containing protein</fullName>
    </submittedName>
</protein>
<dbReference type="InterPro" id="IPR008258">
    <property type="entry name" value="Transglycosylase_SLT_dom_1"/>
</dbReference>
<name>A0A6G9YRX3_9NOCA</name>
<feature type="region of interest" description="Disordered" evidence="2">
    <location>
        <begin position="1"/>
        <end position="38"/>
    </location>
</feature>
<evidence type="ECO:0000256" key="2">
    <source>
        <dbReference type="SAM" id="MobiDB-lite"/>
    </source>
</evidence>
<dbReference type="Gene3D" id="1.10.530.10">
    <property type="match status" value="1"/>
</dbReference>
<dbReference type="Proteomes" id="UP000503540">
    <property type="component" value="Chromosome"/>
</dbReference>
<feature type="compositionally biased region" description="Basic residues" evidence="2">
    <location>
        <begin position="1"/>
        <end position="31"/>
    </location>
</feature>
<evidence type="ECO:0000313" key="4">
    <source>
        <dbReference type="EMBL" id="QIS15972.1"/>
    </source>
</evidence>
<dbReference type="SUPFAM" id="SSF140453">
    <property type="entry name" value="EsxAB dimer-like"/>
    <property type="match status" value="1"/>
</dbReference>
<reference evidence="4 5" key="1">
    <citation type="journal article" date="2019" name="ACS Chem. Biol.">
        <title>Identification and Mobilization of a Cryptic Antibiotic Biosynthesis Gene Locus from a Human-Pathogenic Nocardia Isolate.</title>
        <authorList>
            <person name="Herisse M."/>
            <person name="Ishida K."/>
            <person name="Porter J.L."/>
            <person name="Howden B."/>
            <person name="Hertweck C."/>
            <person name="Stinear T.P."/>
            <person name="Pidot S.J."/>
        </authorList>
    </citation>
    <scope>NUCLEOTIDE SEQUENCE [LARGE SCALE GENOMIC DNA]</scope>
    <source>
        <strain evidence="4 5">AUSMDU00012717</strain>
    </source>
</reference>
<feature type="coiled-coil region" evidence="1">
    <location>
        <begin position="113"/>
        <end position="144"/>
    </location>
</feature>
<dbReference type="KEGG" id="nah:F5544_40780"/>
<keyword evidence="5" id="KW-1185">Reference proteome</keyword>
<accession>A0A6G9YRX3</accession>
<evidence type="ECO:0000259" key="3">
    <source>
        <dbReference type="Pfam" id="PF01464"/>
    </source>
</evidence>
<feature type="compositionally biased region" description="Low complexity" evidence="2">
    <location>
        <begin position="255"/>
        <end position="268"/>
    </location>
</feature>